<sequence length="522" mass="59856">MKRLFKNIICAVLAPVALVSCMDLDENVYDKLPTDEFGTTEKQINAIMAPAYQSLKNMLAYDGPWGAADMTADILIAPTRVGGDWWDGGQYMEQCMHSWKPNSYSVENCWTYCTEGLTTVNSVYNIIEKSEAMSDELKLQYLSELRGLRAFWYYVIVDIFGNAPLVTDFEDTSLPSITSRADLYKYVVKELTEIIPNLRSDVSDASYGKFTQGAARMVLAKMYLNAEEWIGEPNWKGVVEQCDEIMKLEYIIEPNWKTNFEVHNEVSREIIFPICYKASDAWGNSIHLWTLHYLDPDVLGFTGGMWNGINAQPDFVRTFDTEDPRYEGSFLIGPMIDPNTGEVLKTTLGHDLIHTIDLNVVPGTEKTDADGNLTPWGEVHQEDGTRINKWVYEKGMQNTNMENDIAIFRLADVYLMKAEALVRMGRDLGEATRLVNAIRERAYGNSDHNYTSVTLDDIYNERGYELAFEFVRRQDMIRFGTYLKPRYMKPKQTPEYRKIFPIPFKAWQKNNNLVQNPGYPAF</sequence>
<feature type="domain" description="RagB/SusD" evidence="6">
    <location>
        <begin position="377"/>
        <end position="519"/>
    </location>
</feature>
<organism evidence="8 9">
    <name type="scientific">Parabacteroides distasonis</name>
    <dbReference type="NCBI Taxonomy" id="823"/>
    <lineage>
        <taxon>Bacteria</taxon>
        <taxon>Pseudomonadati</taxon>
        <taxon>Bacteroidota</taxon>
        <taxon>Bacteroidia</taxon>
        <taxon>Bacteroidales</taxon>
        <taxon>Tannerellaceae</taxon>
        <taxon>Parabacteroides</taxon>
    </lineage>
</organism>
<keyword evidence="3" id="KW-0732">Signal</keyword>
<dbReference type="Pfam" id="PF14322">
    <property type="entry name" value="SusD-like_3"/>
    <property type="match status" value="1"/>
</dbReference>
<comment type="subcellular location">
    <subcellularLocation>
        <location evidence="1">Cell outer membrane</location>
    </subcellularLocation>
</comment>
<feature type="domain" description="SusD-like N-terminal" evidence="7">
    <location>
        <begin position="85"/>
        <end position="224"/>
    </location>
</feature>
<protein>
    <submittedName>
        <fullName evidence="8">SusD family</fullName>
    </submittedName>
</protein>
<gene>
    <name evidence="8" type="ORF">ERS852429_04226</name>
</gene>
<dbReference type="SUPFAM" id="SSF48452">
    <property type="entry name" value="TPR-like"/>
    <property type="match status" value="1"/>
</dbReference>
<evidence type="ECO:0000313" key="9">
    <source>
        <dbReference type="Proteomes" id="UP000095591"/>
    </source>
</evidence>
<dbReference type="InterPro" id="IPR011990">
    <property type="entry name" value="TPR-like_helical_dom_sf"/>
</dbReference>
<evidence type="ECO:0000256" key="3">
    <source>
        <dbReference type="ARBA" id="ARBA00022729"/>
    </source>
</evidence>
<dbReference type="CDD" id="cd08977">
    <property type="entry name" value="SusD"/>
    <property type="match status" value="1"/>
</dbReference>
<evidence type="ECO:0000259" key="6">
    <source>
        <dbReference type="Pfam" id="PF07980"/>
    </source>
</evidence>
<dbReference type="GO" id="GO:0009279">
    <property type="term" value="C:cell outer membrane"/>
    <property type="evidence" value="ECO:0007669"/>
    <property type="project" value="UniProtKB-SubCell"/>
</dbReference>
<evidence type="ECO:0000256" key="2">
    <source>
        <dbReference type="ARBA" id="ARBA00006275"/>
    </source>
</evidence>
<evidence type="ECO:0000313" key="8">
    <source>
        <dbReference type="EMBL" id="CUN33023.1"/>
    </source>
</evidence>
<dbReference type="PROSITE" id="PS51257">
    <property type="entry name" value="PROKAR_LIPOPROTEIN"/>
    <property type="match status" value="1"/>
</dbReference>
<dbReference type="EMBL" id="CYXP01000014">
    <property type="protein sequence ID" value="CUN33023.1"/>
    <property type="molecule type" value="Genomic_DNA"/>
</dbReference>
<dbReference type="Proteomes" id="UP000095591">
    <property type="component" value="Unassembled WGS sequence"/>
</dbReference>
<comment type="similarity">
    <text evidence="2">Belongs to the SusD family.</text>
</comment>
<dbReference type="RefSeq" id="WP_044546097.1">
    <property type="nucleotide sequence ID" value="NZ_CDRH01000500.1"/>
</dbReference>
<evidence type="ECO:0000259" key="7">
    <source>
        <dbReference type="Pfam" id="PF14322"/>
    </source>
</evidence>
<proteinExistence type="inferred from homology"/>
<dbReference type="InterPro" id="IPR012944">
    <property type="entry name" value="SusD_RagB_dom"/>
</dbReference>
<dbReference type="Pfam" id="PF07980">
    <property type="entry name" value="SusD_RagB"/>
    <property type="match status" value="1"/>
</dbReference>
<evidence type="ECO:0000256" key="1">
    <source>
        <dbReference type="ARBA" id="ARBA00004442"/>
    </source>
</evidence>
<name>A0A173W0N8_PARDI</name>
<evidence type="ECO:0000256" key="4">
    <source>
        <dbReference type="ARBA" id="ARBA00023136"/>
    </source>
</evidence>
<dbReference type="Gene3D" id="1.25.40.390">
    <property type="match status" value="1"/>
</dbReference>
<keyword evidence="5" id="KW-0998">Cell outer membrane</keyword>
<evidence type="ECO:0000256" key="5">
    <source>
        <dbReference type="ARBA" id="ARBA00023237"/>
    </source>
</evidence>
<keyword evidence="4" id="KW-0472">Membrane</keyword>
<dbReference type="InterPro" id="IPR033985">
    <property type="entry name" value="SusD-like_N"/>
</dbReference>
<accession>A0A173W0N8</accession>
<dbReference type="AlphaFoldDB" id="A0A173W0N8"/>
<reference evidence="8 9" key="1">
    <citation type="submission" date="2015-09" db="EMBL/GenBank/DDBJ databases">
        <authorList>
            <consortium name="Pathogen Informatics"/>
        </authorList>
    </citation>
    <scope>NUCLEOTIDE SEQUENCE [LARGE SCALE GENOMIC DNA]</scope>
    <source>
        <strain evidence="8 9">2789STDY5608872</strain>
    </source>
</reference>